<dbReference type="EMBL" id="WQLW01000009">
    <property type="protein sequence ID" value="MVO10004.1"/>
    <property type="molecule type" value="Genomic_DNA"/>
</dbReference>
<dbReference type="RefSeq" id="WP_140998371.1">
    <property type="nucleotide sequence ID" value="NZ_VDCZ01000009.1"/>
</dbReference>
<comment type="caution">
    <text evidence="1">The sequence shown here is derived from an EMBL/GenBank/DDBJ whole genome shotgun (WGS) entry which is preliminary data.</text>
</comment>
<evidence type="ECO:0000313" key="2">
    <source>
        <dbReference type="Proteomes" id="UP000431264"/>
    </source>
</evidence>
<dbReference type="AlphaFoldDB" id="A0A6I4IT12"/>
<reference evidence="2" key="1">
    <citation type="submission" date="2019-05" db="EMBL/GenBank/DDBJ databases">
        <title>Flavobacterium profundi sp. nov., isolated from a deep-sea seamount.</title>
        <authorList>
            <person name="Zhang D.-C."/>
        </authorList>
    </citation>
    <scope>NUCLEOTIDE SEQUENCE [LARGE SCALE GENOMIC DNA]</scope>
    <source>
        <strain evidence="2">TP390</strain>
    </source>
</reference>
<organism evidence="1 2">
    <name type="scientific">Flavobacterium profundi</name>
    <dbReference type="NCBI Taxonomy" id="1774945"/>
    <lineage>
        <taxon>Bacteria</taxon>
        <taxon>Pseudomonadati</taxon>
        <taxon>Bacteroidota</taxon>
        <taxon>Flavobacteriia</taxon>
        <taxon>Flavobacteriales</taxon>
        <taxon>Flavobacteriaceae</taxon>
        <taxon>Flavobacterium</taxon>
    </lineage>
</organism>
<evidence type="ECO:0000313" key="1">
    <source>
        <dbReference type="EMBL" id="MVO10004.1"/>
    </source>
</evidence>
<name>A0A6I4IT12_9FLAO</name>
<accession>A0A6I4IT12</accession>
<proteinExistence type="predicted"/>
<keyword evidence="2" id="KW-1185">Reference proteome</keyword>
<dbReference type="OrthoDB" id="1377151at2"/>
<sequence length="98" mass="11241">MKFLCQLSLVFFLAFLATPTIISLVEEKSSLASFYELNEEEESGSDISFDEIKLITQNETLQFTLPSFEFQLPRFALMDDALLCRYKASIFIPPPDFV</sequence>
<protein>
    <submittedName>
        <fullName evidence="1">Uncharacterized protein</fullName>
    </submittedName>
</protein>
<gene>
    <name evidence="1" type="ORF">GOQ30_12605</name>
</gene>
<dbReference type="Proteomes" id="UP000431264">
    <property type="component" value="Unassembled WGS sequence"/>
</dbReference>